<reference evidence="1" key="2">
    <citation type="submission" date="2020-09" db="EMBL/GenBank/DDBJ databases">
        <authorList>
            <person name="Sun Q."/>
            <person name="Zhou Y."/>
        </authorList>
    </citation>
    <scope>NUCLEOTIDE SEQUENCE</scope>
    <source>
        <strain evidence="1">CGMCC 1.15178</strain>
    </source>
</reference>
<dbReference type="AlphaFoldDB" id="A0A917E4D9"/>
<sequence length="63" mass="7038">MVIQFVEVWNNKRIGLATAPSVLGPWTRQDVPLLEPRRPGFWDCTITTNPSAAILPDGTTYLI</sequence>
<evidence type="ECO:0000313" key="2">
    <source>
        <dbReference type="Proteomes" id="UP000612456"/>
    </source>
</evidence>
<evidence type="ECO:0000313" key="1">
    <source>
        <dbReference type="EMBL" id="GGE02532.1"/>
    </source>
</evidence>
<dbReference type="InterPro" id="IPR023296">
    <property type="entry name" value="Glyco_hydro_beta-prop_sf"/>
</dbReference>
<dbReference type="EMBL" id="BMHP01000019">
    <property type="protein sequence ID" value="GGE02532.1"/>
    <property type="molecule type" value="Genomic_DNA"/>
</dbReference>
<gene>
    <name evidence="1" type="ORF">GCM10010911_71960</name>
</gene>
<dbReference type="Proteomes" id="UP000612456">
    <property type="component" value="Unassembled WGS sequence"/>
</dbReference>
<organism evidence="1 2">
    <name type="scientific">Paenibacillus nasutitermitis</name>
    <dbReference type="NCBI Taxonomy" id="1652958"/>
    <lineage>
        <taxon>Bacteria</taxon>
        <taxon>Bacillati</taxon>
        <taxon>Bacillota</taxon>
        <taxon>Bacilli</taxon>
        <taxon>Bacillales</taxon>
        <taxon>Paenibacillaceae</taxon>
        <taxon>Paenibacillus</taxon>
    </lineage>
</organism>
<dbReference type="Gene3D" id="2.115.10.20">
    <property type="entry name" value="Glycosyl hydrolase domain, family 43"/>
    <property type="match status" value="1"/>
</dbReference>
<dbReference type="SUPFAM" id="SSF75005">
    <property type="entry name" value="Arabinanase/levansucrase/invertase"/>
    <property type="match status" value="1"/>
</dbReference>
<reference evidence="1" key="1">
    <citation type="journal article" date="2014" name="Int. J. Syst. Evol. Microbiol.">
        <title>Complete genome sequence of Corynebacterium casei LMG S-19264T (=DSM 44701T), isolated from a smear-ripened cheese.</title>
        <authorList>
            <consortium name="US DOE Joint Genome Institute (JGI-PGF)"/>
            <person name="Walter F."/>
            <person name="Albersmeier A."/>
            <person name="Kalinowski J."/>
            <person name="Ruckert C."/>
        </authorList>
    </citation>
    <scope>NUCLEOTIDE SEQUENCE</scope>
    <source>
        <strain evidence="1">CGMCC 1.15178</strain>
    </source>
</reference>
<protein>
    <recommendedName>
        <fullName evidence="3">Glycosyl hydrolases family 43</fullName>
    </recommendedName>
</protein>
<comment type="caution">
    <text evidence="1">The sequence shown here is derived from an EMBL/GenBank/DDBJ whole genome shotgun (WGS) entry which is preliminary data.</text>
</comment>
<accession>A0A917E4D9</accession>
<keyword evidence="2" id="KW-1185">Reference proteome</keyword>
<proteinExistence type="predicted"/>
<name>A0A917E4D9_9BACL</name>
<evidence type="ECO:0008006" key="3">
    <source>
        <dbReference type="Google" id="ProtNLM"/>
    </source>
</evidence>